<dbReference type="Proteomes" id="UP000694546">
    <property type="component" value="Chromosome 19"/>
</dbReference>
<feature type="region of interest" description="Disordered" evidence="2">
    <location>
        <begin position="234"/>
        <end position="271"/>
    </location>
</feature>
<evidence type="ECO:0000313" key="4">
    <source>
        <dbReference type="Proteomes" id="UP000694546"/>
    </source>
</evidence>
<organism evidence="3 4">
    <name type="scientific">Gadus morhua</name>
    <name type="common">Atlantic cod</name>
    <dbReference type="NCBI Taxonomy" id="8049"/>
    <lineage>
        <taxon>Eukaryota</taxon>
        <taxon>Metazoa</taxon>
        <taxon>Chordata</taxon>
        <taxon>Craniata</taxon>
        <taxon>Vertebrata</taxon>
        <taxon>Euteleostomi</taxon>
        <taxon>Actinopterygii</taxon>
        <taxon>Neopterygii</taxon>
        <taxon>Teleostei</taxon>
        <taxon>Neoteleostei</taxon>
        <taxon>Acanthomorphata</taxon>
        <taxon>Zeiogadaria</taxon>
        <taxon>Gadariae</taxon>
        <taxon>Gadiformes</taxon>
        <taxon>Gadoidei</taxon>
        <taxon>Gadidae</taxon>
        <taxon>Gadus</taxon>
    </lineage>
</organism>
<protein>
    <submittedName>
        <fullName evidence="3">Si:dkeyp-38g8.5</fullName>
    </submittedName>
</protein>
<feature type="coiled-coil region" evidence="1">
    <location>
        <begin position="185"/>
        <end position="233"/>
    </location>
</feature>
<dbReference type="AlphaFoldDB" id="A0A8C5CER2"/>
<sequence length="271" mass="30640">MDQDCLETTCNSAVSLDTSYRLTPSEIETMVKLRMTNRAYFSGKKNECMRGWRAILKHMGLHTKLNYYQAAKKWDNMRMRYKELKYPPEGAVLPPAWWGFKLMDNAMHGLLDSSAPIIALPPSDEDADFLPYKRRREHPRAPPRPPPLGGADASEIEVSLLDSGEEQQEEEEVELRRTLGLQRERAGLEREEAGLGRQRAALERERTAVEREKALLARERAVLERERTELSRDRLAMERGRGRPARDGGVNGGVTGGVNGGMDDFTTGDVV</sequence>
<keyword evidence="1" id="KW-0175">Coiled coil</keyword>
<name>A0A8C5CER2_GADMO</name>
<evidence type="ECO:0000313" key="3">
    <source>
        <dbReference type="Ensembl" id="ENSGMOP00000059585.1"/>
    </source>
</evidence>
<evidence type="ECO:0000256" key="2">
    <source>
        <dbReference type="SAM" id="MobiDB-lite"/>
    </source>
</evidence>
<dbReference type="Ensembl" id="ENSGMOT00000057815.1">
    <property type="protein sequence ID" value="ENSGMOP00000059585.1"/>
    <property type="gene ID" value="ENSGMOG00000034180.1"/>
</dbReference>
<evidence type="ECO:0000256" key="1">
    <source>
        <dbReference type="SAM" id="Coils"/>
    </source>
</evidence>
<reference evidence="3" key="1">
    <citation type="submission" date="2025-08" db="UniProtKB">
        <authorList>
            <consortium name="Ensembl"/>
        </authorList>
    </citation>
    <scope>IDENTIFICATION</scope>
</reference>
<keyword evidence="4" id="KW-1185">Reference proteome</keyword>
<dbReference type="OMA" id="RNTSMWA"/>
<feature type="compositionally biased region" description="Basic and acidic residues" evidence="2">
    <location>
        <begin position="234"/>
        <end position="246"/>
    </location>
</feature>
<feature type="compositionally biased region" description="Gly residues" evidence="2">
    <location>
        <begin position="249"/>
        <end position="260"/>
    </location>
</feature>
<reference evidence="3" key="2">
    <citation type="submission" date="2025-09" db="UniProtKB">
        <authorList>
            <consortium name="Ensembl"/>
        </authorList>
    </citation>
    <scope>IDENTIFICATION</scope>
</reference>
<proteinExistence type="predicted"/>
<dbReference type="GeneTree" id="ENSGT00640000091774"/>
<accession>A0A8C5CER2</accession>